<dbReference type="RefSeq" id="WP_344982326.1">
    <property type="nucleotide sequence ID" value="NZ_BAAAVI010000152.1"/>
</dbReference>
<gene>
    <name evidence="1" type="ORF">GCM10010517_81600</name>
</gene>
<name>A0ABP6IZU5_9ACTN</name>
<evidence type="ECO:0000313" key="2">
    <source>
        <dbReference type="Proteomes" id="UP001500831"/>
    </source>
</evidence>
<evidence type="ECO:0000313" key="1">
    <source>
        <dbReference type="EMBL" id="GAA2915503.1"/>
    </source>
</evidence>
<accession>A0ABP6IZU5</accession>
<organism evidence="1 2">
    <name type="scientific">Streptosporangium fragile</name>
    <dbReference type="NCBI Taxonomy" id="46186"/>
    <lineage>
        <taxon>Bacteria</taxon>
        <taxon>Bacillati</taxon>
        <taxon>Actinomycetota</taxon>
        <taxon>Actinomycetes</taxon>
        <taxon>Streptosporangiales</taxon>
        <taxon>Streptosporangiaceae</taxon>
        <taxon>Streptosporangium</taxon>
    </lineage>
</organism>
<dbReference type="Proteomes" id="UP001500831">
    <property type="component" value="Unassembled WGS sequence"/>
</dbReference>
<comment type="caution">
    <text evidence="1">The sequence shown here is derived from an EMBL/GenBank/DDBJ whole genome shotgun (WGS) entry which is preliminary data.</text>
</comment>
<reference evidence="2" key="1">
    <citation type="journal article" date="2019" name="Int. J. Syst. Evol. Microbiol.">
        <title>The Global Catalogue of Microorganisms (GCM) 10K type strain sequencing project: providing services to taxonomists for standard genome sequencing and annotation.</title>
        <authorList>
            <consortium name="The Broad Institute Genomics Platform"/>
            <consortium name="The Broad Institute Genome Sequencing Center for Infectious Disease"/>
            <person name="Wu L."/>
            <person name="Ma J."/>
        </authorList>
    </citation>
    <scope>NUCLEOTIDE SEQUENCE [LARGE SCALE GENOMIC DNA]</scope>
    <source>
        <strain evidence="2">JCM 6242</strain>
    </source>
</reference>
<keyword evidence="2" id="KW-1185">Reference proteome</keyword>
<proteinExistence type="predicted"/>
<sequence>MGKADLHTYHVAAGDINVLVHNDNVVPNIIKKMLNEILTGKLGQRTNPDGSLDFYRGGNNRKTAWWKGAKIYGFEGNNDYRILEKDGKFAWVGPGKNGGHDYNKVMQLGC</sequence>
<protein>
    <submittedName>
        <fullName evidence="1">Uncharacterized protein</fullName>
    </submittedName>
</protein>
<dbReference type="EMBL" id="BAAAVI010000152">
    <property type="protein sequence ID" value="GAA2915503.1"/>
    <property type="molecule type" value="Genomic_DNA"/>
</dbReference>